<dbReference type="AlphaFoldDB" id="A0A6F8VH35"/>
<dbReference type="InterPro" id="IPR050469">
    <property type="entry name" value="Diguanylate_Cyclase"/>
</dbReference>
<dbReference type="SMART" id="SM00267">
    <property type="entry name" value="GGDEF"/>
    <property type="match status" value="1"/>
</dbReference>
<dbReference type="CDD" id="cd01949">
    <property type="entry name" value="GGDEF"/>
    <property type="match status" value="1"/>
</dbReference>
<dbReference type="PANTHER" id="PTHR45138">
    <property type="entry name" value="REGULATORY COMPONENTS OF SENSORY TRANSDUCTION SYSTEM"/>
    <property type="match status" value="1"/>
</dbReference>
<name>A0A6F8VH35_9PROT</name>
<dbReference type="FunFam" id="3.30.70.270:FF:000001">
    <property type="entry name" value="Diguanylate cyclase domain protein"/>
    <property type="match status" value="1"/>
</dbReference>
<evidence type="ECO:0000256" key="1">
    <source>
        <dbReference type="ARBA" id="ARBA00012528"/>
    </source>
</evidence>
<dbReference type="NCBIfam" id="TIGR00254">
    <property type="entry name" value="GGDEF"/>
    <property type="match status" value="1"/>
</dbReference>
<dbReference type="PANTHER" id="PTHR45138:SF9">
    <property type="entry name" value="DIGUANYLATE CYCLASE DGCM-RELATED"/>
    <property type="match status" value="1"/>
</dbReference>
<dbReference type="EMBL" id="AP022853">
    <property type="protein sequence ID" value="BCB28029.1"/>
    <property type="molecule type" value="Genomic_DNA"/>
</dbReference>
<evidence type="ECO:0000313" key="5">
    <source>
        <dbReference type="Proteomes" id="UP000502260"/>
    </source>
</evidence>
<proteinExistence type="predicted"/>
<comment type="catalytic activity">
    <reaction evidence="2">
        <text>2 GTP = 3',3'-c-di-GMP + 2 diphosphate</text>
        <dbReference type="Rhea" id="RHEA:24898"/>
        <dbReference type="ChEBI" id="CHEBI:33019"/>
        <dbReference type="ChEBI" id="CHEBI:37565"/>
        <dbReference type="ChEBI" id="CHEBI:58805"/>
        <dbReference type="EC" id="2.7.7.65"/>
    </reaction>
</comment>
<evidence type="ECO:0000256" key="2">
    <source>
        <dbReference type="ARBA" id="ARBA00034247"/>
    </source>
</evidence>
<feature type="domain" description="GGDEF" evidence="3">
    <location>
        <begin position="152"/>
        <end position="285"/>
    </location>
</feature>
<dbReference type="SUPFAM" id="SSF55073">
    <property type="entry name" value="Nucleotide cyclase"/>
    <property type="match status" value="1"/>
</dbReference>
<reference evidence="5" key="1">
    <citation type="submission" date="2020-03" db="EMBL/GenBank/DDBJ databases">
        <title>Complete genome sequence of sulfur-oxidizing bacterium skT11.</title>
        <authorList>
            <person name="Kanda M."/>
            <person name="Kojima H."/>
            <person name="Fukui M."/>
        </authorList>
    </citation>
    <scope>NUCLEOTIDE SEQUENCE [LARGE SCALE GENOMIC DNA]</scope>
    <source>
        <strain evidence="5">skT11</strain>
    </source>
</reference>
<dbReference type="InterPro" id="IPR025991">
    <property type="entry name" value="Chemoreceptor_zinc-bind_dom"/>
</dbReference>
<dbReference type="PROSITE" id="PS50887">
    <property type="entry name" value="GGDEF"/>
    <property type="match status" value="1"/>
</dbReference>
<evidence type="ECO:0000259" key="3">
    <source>
        <dbReference type="PROSITE" id="PS50887"/>
    </source>
</evidence>
<dbReference type="EC" id="2.7.7.65" evidence="1"/>
<dbReference type="Pfam" id="PF13682">
    <property type="entry name" value="CZB"/>
    <property type="match status" value="1"/>
</dbReference>
<accession>A0A6F8VH35</accession>
<organism evidence="4 5">
    <name type="scientific">Sulfurimicrobium lacus</name>
    <dbReference type="NCBI Taxonomy" id="2715678"/>
    <lineage>
        <taxon>Bacteria</taxon>
        <taxon>Pseudomonadati</taxon>
        <taxon>Pseudomonadota</taxon>
        <taxon>Betaproteobacteria</taxon>
        <taxon>Nitrosomonadales</taxon>
        <taxon>Sulfuricellaceae</taxon>
        <taxon>Sulfurimicrobium</taxon>
    </lineage>
</organism>
<protein>
    <recommendedName>
        <fullName evidence="1">diguanylate cyclase</fullName>
        <ecNumber evidence="1">2.7.7.65</ecNumber>
    </recommendedName>
</protein>
<dbReference type="Pfam" id="PF00990">
    <property type="entry name" value="GGDEF"/>
    <property type="match status" value="1"/>
</dbReference>
<sequence>MKTLHELDAGSTSHTSWLKDLHRALVCGGGASPADLLTDAHCRCKFGQWYYQRDYPELQEGPWFEKMGAFHKSMHDNARLLLNRRENGQAVSADEYDEFMDLSIRFKLEMSGLQTSIISKMCLVDHLTGVWNRNGMLHKLQQEHERMARSGAACCVCMMDLDHFKRVNDEYGHLAGDTVLHETIAFFHGKLRKYDAIFRYGGEEFLFCLPSSTAQDVVKTMERLCAELAAYPIALKDKGIIHITASFGVAVMSSDEAVEDTIEKADHALLCAKASGRNQVCLWDCLGDQSGCDCE</sequence>
<dbReference type="InterPro" id="IPR029787">
    <property type="entry name" value="Nucleotide_cyclase"/>
</dbReference>
<gene>
    <name evidence="4" type="ORF">SKTS_29150</name>
</gene>
<dbReference type="InterPro" id="IPR043128">
    <property type="entry name" value="Rev_trsase/Diguanyl_cyclase"/>
</dbReference>
<dbReference type="Proteomes" id="UP000502260">
    <property type="component" value="Chromosome"/>
</dbReference>
<dbReference type="Gene3D" id="3.30.70.270">
    <property type="match status" value="1"/>
</dbReference>
<dbReference type="InterPro" id="IPR000160">
    <property type="entry name" value="GGDEF_dom"/>
</dbReference>
<keyword evidence="5" id="KW-1185">Reference proteome</keyword>
<evidence type="ECO:0000313" key="4">
    <source>
        <dbReference type="EMBL" id="BCB28029.1"/>
    </source>
</evidence>
<dbReference type="Gene3D" id="1.20.120.30">
    <property type="entry name" value="Aspartate receptor, ligand-binding domain"/>
    <property type="match status" value="1"/>
</dbReference>
<dbReference type="GO" id="GO:0052621">
    <property type="term" value="F:diguanylate cyclase activity"/>
    <property type="evidence" value="ECO:0007669"/>
    <property type="project" value="UniProtKB-EC"/>
</dbReference>
<dbReference type="NCBIfam" id="NF007380">
    <property type="entry name" value="PRK09894.1"/>
    <property type="match status" value="1"/>
</dbReference>
<dbReference type="KEGG" id="slac:SKTS_29150"/>